<reference evidence="2" key="1">
    <citation type="submission" date="2019-03" db="EMBL/GenBank/DDBJ databases">
        <title>Lake Tanganyika Metagenome-Assembled Genomes (MAGs).</title>
        <authorList>
            <person name="Tran P."/>
        </authorList>
    </citation>
    <scope>NUCLEOTIDE SEQUENCE</scope>
    <source>
        <strain evidence="2">K_DeepCast_150m_m2_040</strain>
    </source>
</reference>
<name>A0A938BPA9_UNCW3</name>
<dbReference type="InterPro" id="IPR052724">
    <property type="entry name" value="GT117_domain-containing"/>
</dbReference>
<feature type="transmembrane region" description="Helical" evidence="1">
    <location>
        <begin position="252"/>
        <end position="273"/>
    </location>
</feature>
<evidence type="ECO:0000313" key="2">
    <source>
        <dbReference type="EMBL" id="MBM3331001.1"/>
    </source>
</evidence>
<feature type="transmembrane region" description="Helical" evidence="1">
    <location>
        <begin position="311"/>
        <end position="331"/>
    </location>
</feature>
<accession>A0A938BPA9</accession>
<feature type="transmembrane region" description="Helical" evidence="1">
    <location>
        <begin position="9"/>
        <end position="31"/>
    </location>
</feature>
<feature type="transmembrane region" description="Helical" evidence="1">
    <location>
        <begin position="285"/>
        <end position="305"/>
    </location>
</feature>
<sequence length="596" mass="66264">MTRNRSQHLVWLAVPLTFGVYFLTLSPAVGMIDSGELAAGCLLLNTLHSTGYPLYTLLGRLASLVPLGTVFHRVAMLSAVPAALGVALLLLLGLRLGLSRPVAGAAALLLGFSFPVWSSAVDVELFGLTLLMVSLLWLLAESAGSGRSLPVLAYVAGLAMTNHLTAASTVLGVALVVVLSYRKDLVRRLPALALLLILGLSVYVFLVLRSRAGPLFPWGNPDNLERFWWTVTGREFQIRMFSLPFPAVVHNAVRGAALLARSLVYVLVPVVFYGAVRLFRQRRNLAIGLIVATVLLFGYAVNYNIPDIKPYYIPCVFALILLAAVGLEGLISNVERRARSPVARTALRQAPWLLGIAALVLNFPVAGKQGDYVAHDYMMNMLTSAGQNATIITNWRDLSGPMFYLQHAEHVRPDVCFIDKELLREPWYLHYLERDYPWLVERSRAEIEAYRPYVEQFVHGQIKNTAEIQRRYIALLESFVDRSPERPAYTTFDVTKRRGADAGLMFVGVRRAPVGVLFQIRRDSVLPDFDYAKLVVRLPRNEPDSLTRAVLSVYRHFVIRRANALAEFGRPDEIPPLLAWYRSLPVARLAPLPDSS</sequence>
<feature type="transmembrane region" description="Helical" evidence="1">
    <location>
        <begin position="70"/>
        <end position="92"/>
    </location>
</feature>
<dbReference type="Pfam" id="PF11028">
    <property type="entry name" value="TMEM260-like"/>
    <property type="match status" value="1"/>
</dbReference>
<dbReference type="EMBL" id="VGIR01000016">
    <property type="protein sequence ID" value="MBM3331001.1"/>
    <property type="molecule type" value="Genomic_DNA"/>
</dbReference>
<feature type="transmembrane region" description="Helical" evidence="1">
    <location>
        <begin position="152"/>
        <end position="179"/>
    </location>
</feature>
<feature type="transmembrane region" description="Helical" evidence="1">
    <location>
        <begin position="123"/>
        <end position="140"/>
    </location>
</feature>
<dbReference type="InterPro" id="IPR021280">
    <property type="entry name" value="TMEM260-like"/>
</dbReference>
<feature type="transmembrane region" description="Helical" evidence="1">
    <location>
        <begin position="98"/>
        <end position="116"/>
    </location>
</feature>
<dbReference type="Proteomes" id="UP000779900">
    <property type="component" value="Unassembled WGS sequence"/>
</dbReference>
<feature type="transmembrane region" description="Helical" evidence="1">
    <location>
        <begin position="191"/>
        <end position="208"/>
    </location>
</feature>
<dbReference type="PANTHER" id="PTHR16214:SF3">
    <property type="entry name" value="TRANSMEMBRANE PROTEIN 260"/>
    <property type="match status" value="1"/>
</dbReference>
<dbReference type="PANTHER" id="PTHR16214">
    <property type="entry name" value="TRANSMEMBRANE PROTEIN 260"/>
    <property type="match status" value="1"/>
</dbReference>
<evidence type="ECO:0000313" key="3">
    <source>
        <dbReference type="Proteomes" id="UP000779900"/>
    </source>
</evidence>
<feature type="transmembrane region" description="Helical" evidence="1">
    <location>
        <begin position="37"/>
        <end position="58"/>
    </location>
</feature>
<comment type="caution">
    <text evidence="2">The sequence shown here is derived from an EMBL/GenBank/DDBJ whole genome shotgun (WGS) entry which is preliminary data.</text>
</comment>
<keyword evidence="1" id="KW-0472">Membrane</keyword>
<proteinExistence type="predicted"/>
<protein>
    <submittedName>
        <fullName evidence="2">DUF2723 domain-containing protein</fullName>
    </submittedName>
</protein>
<keyword evidence="1" id="KW-1133">Transmembrane helix</keyword>
<keyword evidence="1" id="KW-0812">Transmembrane</keyword>
<organism evidence="2 3">
    <name type="scientific">candidate division WOR-3 bacterium</name>
    <dbReference type="NCBI Taxonomy" id="2052148"/>
    <lineage>
        <taxon>Bacteria</taxon>
        <taxon>Bacteria division WOR-3</taxon>
    </lineage>
</organism>
<gene>
    <name evidence="2" type="ORF">FJY68_04010</name>
</gene>
<evidence type="ECO:0000256" key="1">
    <source>
        <dbReference type="SAM" id="Phobius"/>
    </source>
</evidence>
<dbReference type="AlphaFoldDB" id="A0A938BPA9"/>